<dbReference type="SUPFAM" id="SSF56601">
    <property type="entry name" value="beta-lactamase/transpeptidase-like"/>
    <property type="match status" value="1"/>
</dbReference>
<gene>
    <name evidence="3" type="ORF">AS031_08165</name>
</gene>
<dbReference type="RefSeq" id="WP_058267659.1">
    <property type="nucleotide sequence ID" value="NZ_FMAZ01000003.1"/>
</dbReference>
<dbReference type="InterPro" id="IPR050789">
    <property type="entry name" value="Diverse_Enzym_Activities"/>
</dbReference>
<dbReference type="InterPro" id="IPR012338">
    <property type="entry name" value="Beta-lactam/transpept-like"/>
</dbReference>
<dbReference type="EMBL" id="LNQM01000003">
    <property type="protein sequence ID" value="KSU76587.1"/>
    <property type="molecule type" value="Genomic_DNA"/>
</dbReference>
<dbReference type="PROSITE" id="PS51257">
    <property type="entry name" value="PROKAR_LIPOPROTEIN"/>
    <property type="match status" value="1"/>
</dbReference>
<keyword evidence="1" id="KW-0732">Signal</keyword>
<proteinExistence type="predicted"/>
<keyword evidence="3" id="KW-0121">Carboxypeptidase</keyword>
<feature type="chain" id="PRO_5006893387" evidence="1">
    <location>
        <begin position="28"/>
        <end position="386"/>
    </location>
</feature>
<dbReference type="GO" id="GO:0004180">
    <property type="term" value="F:carboxypeptidase activity"/>
    <property type="evidence" value="ECO:0007669"/>
    <property type="project" value="UniProtKB-KW"/>
</dbReference>
<keyword evidence="4" id="KW-1185">Reference proteome</keyword>
<comment type="caution">
    <text evidence="3">The sequence shown here is derived from an EMBL/GenBank/DDBJ whole genome shotgun (WGS) entry which is preliminary data.</text>
</comment>
<dbReference type="OrthoDB" id="9809635at2"/>
<dbReference type="STRING" id="993070.AS031_08165"/>
<organism evidence="3 4">
    <name type="scientific">Pseudarthrobacter enclensis</name>
    <dbReference type="NCBI Taxonomy" id="993070"/>
    <lineage>
        <taxon>Bacteria</taxon>
        <taxon>Bacillati</taxon>
        <taxon>Actinomycetota</taxon>
        <taxon>Actinomycetes</taxon>
        <taxon>Micrococcales</taxon>
        <taxon>Micrococcaceae</taxon>
        <taxon>Pseudarthrobacter</taxon>
    </lineage>
</organism>
<evidence type="ECO:0000313" key="3">
    <source>
        <dbReference type="EMBL" id="KSU76587.1"/>
    </source>
</evidence>
<evidence type="ECO:0000256" key="1">
    <source>
        <dbReference type="SAM" id="SignalP"/>
    </source>
</evidence>
<reference evidence="3 4" key="1">
    <citation type="journal article" date="2014" name="Arch. Microbiol.">
        <title>Arthrobacter enclensis sp. nov., isolated from sediment sample.</title>
        <authorList>
            <person name="Dastager S.G."/>
            <person name="Liu Q."/>
            <person name="Tang S.K."/>
            <person name="Krishnamurthi S."/>
            <person name="Lee J.C."/>
            <person name="Li W.J."/>
        </authorList>
    </citation>
    <scope>NUCLEOTIDE SEQUENCE [LARGE SCALE GENOMIC DNA]</scope>
    <source>
        <strain evidence="3 4">NIO-1008</strain>
    </source>
</reference>
<sequence>MGPRPSALWKQAAAVLAAALLVAGAAACTGEPRPPDPTPTEPDRAVAFALLEAFSDRMIGDGAPAVLIDVRYGGRTWTHVAGVRNLEAREPATASDPIRIGGITESIVAVSVMKLVSEGKLGLDDQAARYLPEFGTVLHPPGPVSVRQLLTHESGLPDFTGPLLASGSWEDVADRPLSLEQQLALAATVPWPARLARVFNYSRTDYAALALIVERLRGRDIAEVLATDTTGPLGLASTRLGGPRPPDMVHGYITVGGTRLDTSMPAWQAETPASGMASSLQDINRFYSALLRGGLLPPDTVTAMKGGYSQYYGLALRRWNNTCNNRFYYGLPGDTDGYGTVAMTSEDGSTQLAMAVAYPPEPPTLGVNPLVTELTEVSQDALNSLC</sequence>
<dbReference type="Gene3D" id="3.40.710.10">
    <property type="entry name" value="DD-peptidase/beta-lactamase superfamily"/>
    <property type="match status" value="1"/>
</dbReference>
<feature type="signal peptide" evidence="1">
    <location>
        <begin position="1"/>
        <end position="27"/>
    </location>
</feature>
<accession>A0A0V8IPC5</accession>
<dbReference type="PANTHER" id="PTHR43283:SF3">
    <property type="entry name" value="BETA-LACTAMASE FAMILY PROTEIN (AFU_ORTHOLOGUE AFUA_5G07500)"/>
    <property type="match status" value="1"/>
</dbReference>
<dbReference type="AlphaFoldDB" id="A0A0V8IPC5"/>
<keyword evidence="3" id="KW-0378">Hydrolase</keyword>
<dbReference type="Proteomes" id="UP000053199">
    <property type="component" value="Unassembled WGS sequence"/>
</dbReference>
<keyword evidence="3" id="KW-0645">Protease</keyword>
<dbReference type="PANTHER" id="PTHR43283">
    <property type="entry name" value="BETA-LACTAMASE-RELATED"/>
    <property type="match status" value="1"/>
</dbReference>
<evidence type="ECO:0000259" key="2">
    <source>
        <dbReference type="Pfam" id="PF00144"/>
    </source>
</evidence>
<dbReference type="InterPro" id="IPR001466">
    <property type="entry name" value="Beta-lactam-related"/>
</dbReference>
<protein>
    <submittedName>
        <fullName evidence="3">D-alanyl-D-alanine carboxypeptidase</fullName>
    </submittedName>
</protein>
<dbReference type="Pfam" id="PF00144">
    <property type="entry name" value="Beta-lactamase"/>
    <property type="match status" value="1"/>
</dbReference>
<evidence type="ECO:0000313" key="4">
    <source>
        <dbReference type="Proteomes" id="UP000053199"/>
    </source>
</evidence>
<feature type="domain" description="Beta-lactamase-related" evidence="2">
    <location>
        <begin position="54"/>
        <end position="360"/>
    </location>
</feature>
<name>A0A0V8IPC5_9MICC</name>